<evidence type="ECO:0000313" key="1">
    <source>
        <dbReference type="EMBL" id="KAJ4352544.1"/>
    </source>
</evidence>
<evidence type="ECO:0000313" key="2">
    <source>
        <dbReference type="Proteomes" id="UP001140513"/>
    </source>
</evidence>
<proteinExistence type="predicted"/>
<keyword evidence="2" id="KW-1185">Reference proteome</keyword>
<comment type="caution">
    <text evidence="1">The sequence shown here is derived from an EMBL/GenBank/DDBJ whole genome shotgun (WGS) entry which is preliminary data.</text>
</comment>
<dbReference type="OrthoDB" id="9976870at2759"/>
<reference evidence="1" key="1">
    <citation type="submission" date="2022-10" db="EMBL/GenBank/DDBJ databases">
        <title>Tapping the CABI collections for fungal endophytes: first genome assemblies for Collariella, Neodidymelliopsis, Ascochyta clinopodiicola, Didymella pomorum, Didymosphaeria variabile, Neocosmospora piperis and Neocucurbitaria cava.</title>
        <authorList>
            <person name="Hill R."/>
        </authorList>
    </citation>
    <scope>NUCLEOTIDE SEQUENCE</scope>
    <source>
        <strain evidence="1">IMI 356815</strain>
    </source>
</reference>
<dbReference type="Proteomes" id="UP001140513">
    <property type="component" value="Unassembled WGS sequence"/>
</dbReference>
<dbReference type="Gene3D" id="2.60.120.10">
    <property type="entry name" value="Jelly Rolls"/>
    <property type="match status" value="1"/>
</dbReference>
<organism evidence="1 2">
    <name type="scientific">Didymosphaeria variabile</name>
    <dbReference type="NCBI Taxonomy" id="1932322"/>
    <lineage>
        <taxon>Eukaryota</taxon>
        <taxon>Fungi</taxon>
        <taxon>Dikarya</taxon>
        <taxon>Ascomycota</taxon>
        <taxon>Pezizomycotina</taxon>
        <taxon>Dothideomycetes</taxon>
        <taxon>Pleosporomycetidae</taxon>
        <taxon>Pleosporales</taxon>
        <taxon>Massarineae</taxon>
        <taxon>Didymosphaeriaceae</taxon>
        <taxon>Didymosphaeria</taxon>
    </lineage>
</organism>
<dbReference type="InterPro" id="IPR014710">
    <property type="entry name" value="RmlC-like_jellyroll"/>
</dbReference>
<gene>
    <name evidence="1" type="ORF">N0V89_007893</name>
</gene>
<accession>A0A9W8XK84</accession>
<dbReference type="RefSeq" id="XP_056070900.1">
    <property type="nucleotide sequence ID" value="XM_056216653.1"/>
</dbReference>
<dbReference type="EMBL" id="JAPEUX010000005">
    <property type="protein sequence ID" value="KAJ4352544.1"/>
    <property type="molecule type" value="Genomic_DNA"/>
</dbReference>
<dbReference type="GeneID" id="80911423"/>
<protein>
    <submittedName>
        <fullName evidence="1">Uncharacterized protein</fullName>
    </submittedName>
</protein>
<name>A0A9W8XK84_9PLEO</name>
<dbReference type="AlphaFoldDB" id="A0A9W8XK84"/>
<sequence length="212" mass="23763">MAPQLAQPTIEELDAAKLIAGPFSQFNDSVIFEYLEPPASLNATVLIRATYVNPAVSALNKTGTKHPQSPPLHIHFDQWESFLMAKGKICTTSTYEAKEATHSRGDAVHHIAPYMPHSFHPCADATEDSTMYMWAHPEAVPDPMDRLFFQSLLGFLSDVHEKKASMSILQIMVNQSFQGLIAAVGRWCGYKGLIENYISPEEWQNYLHSKRT</sequence>